<evidence type="ECO:0000313" key="3">
    <source>
        <dbReference type="Proteomes" id="UP001180020"/>
    </source>
</evidence>
<name>A0AAV9FJN6_ACOCL</name>
<reference evidence="2" key="1">
    <citation type="journal article" date="2023" name="Nat. Commun.">
        <title>Diploid and tetraploid genomes of Acorus and the evolution of monocots.</title>
        <authorList>
            <person name="Ma L."/>
            <person name="Liu K.W."/>
            <person name="Li Z."/>
            <person name="Hsiao Y.Y."/>
            <person name="Qi Y."/>
            <person name="Fu T."/>
            <person name="Tang G.D."/>
            <person name="Zhang D."/>
            <person name="Sun W.H."/>
            <person name="Liu D.K."/>
            <person name="Li Y."/>
            <person name="Chen G.Z."/>
            <person name="Liu X.D."/>
            <person name="Liao X.Y."/>
            <person name="Jiang Y.T."/>
            <person name="Yu X."/>
            <person name="Hao Y."/>
            <person name="Huang J."/>
            <person name="Zhao X.W."/>
            <person name="Ke S."/>
            <person name="Chen Y.Y."/>
            <person name="Wu W.L."/>
            <person name="Hsu J.L."/>
            <person name="Lin Y.F."/>
            <person name="Huang M.D."/>
            <person name="Li C.Y."/>
            <person name="Huang L."/>
            <person name="Wang Z.W."/>
            <person name="Zhao X."/>
            <person name="Zhong W.Y."/>
            <person name="Peng D.H."/>
            <person name="Ahmad S."/>
            <person name="Lan S."/>
            <person name="Zhang J.S."/>
            <person name="Tsai W.C."/>
            <person name="Van de Peer Y."/>
            <person name="Liu Z.J."/>
        </authorList>
    </citation>
    <scope>NUCLEOTIDE SEQUENCE</scope>
    <source>
        <strain evidence="2">CP</strain>
    </source>
</reference>
<protein>
    <submittedName>
        <fullName evidence="2">Uncharacterized protein</fullName>
    </submittedName>
</protein>
<keyword evidence="3" id="KW-1185">Reference proteome</keyword>
<feature type="compositionally biased region" description="Low complexity" evidence="1">
    <location>
        <begin position="76"/>
        <end position="90"/>
    </location>
</feature>
<dbReference type="Proteomes" id="UP001180020">
    <property type="component" value="Unassembled WGS sequence"/>
</dbReference>
<reference evidence="2" key="2">
    <citation type="submission" date="2023-06" db="EMBL/GenBank/DDBJ databases">
        <authorList>
            <person name="Ma L."/>
            <person name="Liu K.-W."/>
            <person name="Li Z."/>
            <person name="Hsiao Y.-Y."/>
            <person name="Qi Y."/>
            <person name="Fu T."/>
            <person name="Tang G."/>
            <person name="Zhang D."/>
            <person name="Sun W.-H."/>
            <person name="Liu D.-K."/>
            <person name="Li Y."/>
            <person name="Chen G.-Z."/>
            <person name="Liu X.-D."/>
            <person name="Liao X.-Y."/>
            <person name="Jiang Y.-T."/>
            <person name="Yu X."/>
            <person name="Hao Y."/>
            <person name="Huang J."/>
            <person name="Zhao X.-W."/>
            <person name="Ke S."/>
            <person name="Chen Y.-Y."/>
            <person name="Wu W.-L."/>
            <person name="Hsu J.-L."/>
            <person name="Lin Y.-F."/>
            <person name="Huang M.-D."/>
            <person name="Li C.-Y."/>
            <person name="Huang L."/>
            <person name="Wang Z.-W."/>
            <person name="Zhao X."/>
            <person name="Zhong W.-Y."/>
            <person name="Peng D.-H."/>
            <person name="Ahmad S."/>
            <person name="Lan S."/>
            <person name="Zhang J.-S."/>
            <person name="Tsai W.-C."/>
            <person name="Van De Peer Y."/>
            <person name="Liu Z.-J."/>
        </authorList>
    </citation>
    <scope>NUCLEOTIDE SEQUENCE</scope>
    <source>
        <strain evidence="2">CP</strain>
        <tissue evidence="2">Leaves</tissue>
    </source>
</reference>
<feature type="region of interest" description="Disordered" evidence="1">
    <location>
        <begin position="72"/>
        <end position="102"/>
    </location>
</feature>
<accession>A0AAV9FJN6</accession>
<comment type="caution">
    <text evidence="2">The sequence shown here is derived from an EMBL/GenBank/DDBJ whole genome shotgun (WGS) entry which is preliminary data.</text>
</comment>
<proteinExistence type="predicted"/>
<evidence type="ECO:0000313" key="2">
    <source>
        <dbReference type="EMBL" id="KAK1326165.1"/>
    </source>
</evidence>
<gene>
    <name evidence="2" type="ORF">QJS10_CPA01g01941</name>
</gene>
<organism evidence="2 3">
    <name type="scientific">Acorus calamus</name>
    <name type="common">Sweet flag</name>
    <dbReference type="NCBI Taxonomy" id="4465"/>
    <lineage>
        <taxon>Eukaryota</taxon>
        <taxon>Viridiplantae</taxon>
        <taxon>Streptophyta</taxon>
        <taxon>Embryophyta</taxon>
        <taxon>Tracheophyta</taxon>
        <taxon>Spermatophyta</taxon>
        <taxon>Magnoliopsida</taxon>
        <taxon>Liliopsida</taxon>
        <taxon>Acoraceae</taxon>
        <taxon>Acorus</taxon>
    </lineage>
</organism>
<sequence length="117" mass="13474">MLKTHFPFPSNVSQGLVFLDLVKPHPHSPPKRRKRRISLTRAQRVSVLRLFDPALKEEEDLVILDLLNPHPPLPLEAPEATRPTTAPPARSRQPSPLLKHRKPLQTIYHWTMYNQGT</sequence>
<dbReference type="EMBL" id="JAUJYO010000001">
    <property type="protein sequence ID" value="KAK1326165.1"/>
    <property type="molecule type" value="Genomic_DNA"/>
</dbReference>
<dbReference type="AlphaFoldDB" id="A0AAV9FJN6"/>
<evidence type="ECO:0000256" key="1">
    <source>
        <dbReference type="SAM" id="MobiDB-lite"/>
    </source>
</evidence>